<feature type="transmembrane region" description="Helical" evidence="17">
    <location>
        <begin position="27"/>
        <end position="47"/>
    </location>
</feature>
<feature type="transmembrane region" description="Helical" evidence="17">
    <location>
        <begin position="202"/>
        <end position="222"/>
    </location>
</feature>
<feature type="transmembrane region" description="Helical" evidence="17">
    <location>
        <begin position="274"/>
        <end position="294"/>
    </location>
</feature>
<evidence type="ECO:0000256" key="5">
    <source>
        <dbReference type="ARBA" id="ARBA00022448"/>
    </source>
</evidence>
<feature type="domain" description="NADH:quinone oxidoreductase/Mrp antiporter transmembrane" evidence="18">
    <location>
        <begin position="24"/>
        <end position="289"/>
    </location>
</feature>
<dbReference type="GO" id="GO:0005743">
    <property type="term" value="C:mitochondrial inner membrane"/>
    <property type="evidence" value="ECO:0007669"/>
    <property type="project" value="UniProtKB-SubCell"/>
</dbReference>
<feature type="transmembrane region" description="Helical" evidence="17">
    <location>
        <begin position="59"/>
        <end position="76"/>
    </location>
</feature>
<evidence type="ECO:0000256" key="4">
    <source>
        <dbReference type="ARBA" id="ARBA00021008"/>
    </source>
</evidence>
<reference evidence="19" key="1">
    <citation type="submission" date="2005-02" db="EMBL/GenBank/DDBJ databases">
        <title>The complete sequence of Branchiostoma belcheri and comparative analyses of amphioxus mitochondrial genome.</title>
        <authorList>
            <person name="Wang Y.-Q."/>
            <person name="Xu Q.-S."/>
        </authorList>
    </citation>
    <scope>NUCLEOTIDE SEQUENCE</scope>
    <source>
        <strain evidence="19">O4.6</strain>
    </source>
</reference>
<evidence type="ECO:0000256" key="8">
    <source>
        <dbReference type="ARBA" id="ARBA00022792"/>
    </source>
</evidence>
<evidence type="ECO:0000256" key="11">
    <source>
        <dbReference type="ARBA" id="ARBA00022989"/>
    </source>
</evidence>
<comment type="similarity">
    <text evidence="2 17">Belongs to the complex I subunit 2 family.</text>
</comment>
<evidence type="ECO:0000256" key="1">
    <source>
        <dbReference type="ARBA" id="ARBA00004448"/>
    </source>
</evidence>
<dbReference type="EC" id="7.1.1.2" evidence="3 17"/>
<evidence type="ECO:0000313" key="19">
    <source>
        <dbReference type="EMBL" id="AAX15680.1"/>
    </source>
</evidence>
<evidence type="ECO:0000256" key="10">
    <source>
        <dbReference type="ARBA" id="ARBA00022982"/>
    </source>
</evidence>
<reference evidence="19" key="2">
    <citation type="journal article" date="2009" name="Mar. Biol. Res.">
        <title>Complete mitochondrial genomes defining two distinct lancelet species in the West Pacific Ocean.</title>
        <authorList>
            <person name="Zhong J."/>
            <person name="Zhang Q."/>
            <person name="Xu Q."/>
            <person name="Schubert M."/>
            <person name="Laudet V."/>
            <person name="Wang Y."/>
        </authorList>
    </citation>
    <scope>NUCLEOTIDE SEQUENCE</scope>
    <source>
        <strain evidence="19">O4.6</strain>
    </source>
</reference>
<evidence type="ECO:0000256" key="3">
    <source>
        <dbReference type="ARBA" id="ARBA00012944"/>
    </source>
</evidence>
<name>Q4KRG6_BRABE</name>
<geneLocation type="mitochondrion" evidence="19"/>
<dbReference type="PRINTS" id="PR01436">
    <property type="entry name" value="NADHDHGNASE2"/>
</dbReference>
<dbReference type="EMBL" id="AY932825">
    <property type="protein sequence ID" value="AAX15680.1"/>
    <property type="molecule type" value="Genomic_DNA"/>
</dbReference>
<gene>
    <name evidence="19" type="primary">ND2</name>
</gene>
<keyword evidence="15 17" id="KW-0472">Membrane</keyword>
<feature type="transmembrane region" description="Helical" evidence="17">
    <location>
        <begin position="5"/>
        <end position="21"/>
    </location>
</feature>
<organism evidence="19">
    <name type="scientific">Branchiostoma belcheri</name>
    <name type="common">Amphioxus</name>
    <dbReference type="NCBI Taxonomy" id="7741"/>
    <lineage>
        <taxon>Eukaryota</taxon>
        <taxon>Metazoa</taxon>
        <taxon>Chordata</taxon>
        <taxon>Cephalochordata</taxon>
        <taxon>Leptocardii</taxon>
        <taxon>Amphioxiformes</taxon>
        <taxon>Branchiostomatidae</taxon>
        <taxon>Branchiostoma</taxon>
    </lineage>
</organism>
<keyword evidence="14 17" id="KW-0496">Mitochondrion</keyword>
<feature type="transmembrane region" description="Helical" evidence="17">
    <location>
        <begin position="318"/>
        <end position="341"/>
    </location>
</feature>
<comment type="function">
    <text evidence="17">Core subunit of the mitochondrial membrane respiratory chain NADH dehydrogenase (Complex I) which catalyzes electron transfer from NADH through the respiratory chain, using ubiquinone as an electron acceptor. Essential for the catalytic activity and assembly of complex I.</text>
</comment>
<keyword evidence="10 17" id="KW-0249">Electron transport</keyword>
<feature type="transmembrane region" description="Helical" evidence="17">
    <location>
        <begin position="153"/>
        <end position="171"/>
    </location>
</feature>
<evidence type="ECO:0000256" key="2">
    <source>
        <dbReference type="ARBA" id="ARBA00007012"/>
    </source>
</evidence>
<keyword evidence="5" id="KW-0813">Transport</keyword>
<sequence>MSPYISPLFGVAMIVSVLLIMSTSHWVFMWLGLELGTLAFVPILAWWHSSLEVEATVKYFIIQAMAAALFFFGGLVMTSSEYVSNMGCLFGNLGELLIMFSVMMKLGLAPFHYWVVDVIQGLNYVPGMVLLTWQKVPGLMVLIQLTSSYNSLFLLMFGGLSALLGGLGGLGQTQLRKLLAFSSIAHLGWLVVGSVVGSMLGVSYFLLYCSLSIPIFSFLYMLNSLHLNQLRMSLTINPVVTILLGIGFLSLAGLPPFLGFFGKWLVLTYLVDHFLLGVAIVLVVGTLISLFYYLRISYLCIMVLGPQQIMVGLSWRKLYGVSLVSGLAMMNIVGLLVVGGVSCLPK</sequence>
<keyword evidence="9 17" id="KW-1278">Translocase</keyword>
<dbReference type="Pfam" id="PF00361">
    <property type="entry name" value="Proton_antipo_M"/>
    <property type="match status" value="1"/>
</dbReference>
<comment type="subcellular location">
    <subcellularLocation>
        <location evidence="1 17">Mitochondrion inner membrane</location>
        <topology evidence="1 17">Multi-pass membrane protein</topology>
    </subcellularLocation>
</comment>
<feature type="transmembrane region" description="Helical" evidence="17">
    <location>
        <begin position="178"/>
        <end position="196"/>
    </location>
</feature>
<keyword evidence="7 17" id="KW-0812">Transmembrane</keyword>
<evidence type="ECO:0000256" key="7">
    <source>
        <dbReference type="ARBA" id="ARBA00022692"/>
    </source>
</evidence>
<dbReference type="PANTHER" id="PTHR46552">
    <property type="entry name" value="NADH-UBIQUINONE OXIDOREDUCTASE CHAIN 2"/>
    <property type="match status" value="1"/>
</dbReference>
<evidence type="ECO:0000256" key="15">
    <source>
        <dbReference type="ARBA" id="ARBA00023136"/>
    </source>
</evidence>
<dbReference type="InterPro" id="IPR001750">
    <property type="entry name" value="ND/Mrp_TM"/>
</dbReference>
<keyword evidence="6 17" id="KW-0679">Respiratory chain</keyword>
<evidence type="ECO:0000256" key="14">
    <source>
        <dbReference type="ARBA" id="ARBA00023128"/>
    </source>
</evidence>
<evidence type="ECO:0000256" key="17">
    <source>
        <dbReference type="RuleBase" id="RU003403"/>
    </source>
</evidence>
<evidence type="ECO:0000256" key="16">
    <source>
        <dbReference type="ARBA" id="ARBA00049551"/>
    </source>
</evidence>
<keyword evidence="11 17" id="KW-1133">Transmembrane helix</keyword>
<evidence type="ECO:0000256" key="12">
    <source>
        <dbReference type="ARBA" id="ARBA00023027"/>
    </source>
</evidence>
<comment type="catalytic activity">
    <reaction evidence="16 17">
        <text>a ubiquinone + NADH + 5 H(+)(in) = a ubiquinol + NAD(+) + 4 H(+)(out)</text>
        <dbReference type="Rhea" id="RHEA:29091"/>
        <dbReference type="Rhea" id="RHEA-COMP:9565"/>
        <dbReference type="Rhea" id="RHEA-COMP:9566"/>
        <dbReference type="ChEBI" id="CHEBI:15378"/>
        <dbReference type="ChEBI" id="CHEBI:16389"/>
        <dbReference type="ChEBI" id="CHEBI:17976"/>
        <dbReference type="ChEBI" id="CHEBI:57540"/>
        <dbReference type="ChEBI" id="CHEBI:57945"/>
        <dbReference type="EC" id="7.1.1.2"/>
    </reaction>
</comment>
<dbReference type="GO" id="GO:0008137">
    <property type="term" value="F:NADH dehydrogenase (ubiquinone) activity"/>
    <property type="evidence" value="ECO:0007669"/>
    <property type="project" value="UniProtKB-EC"/>
</dbReference>
<evidence type="ECO:0000256" key="9">
    <source>
        <dbReference type="ARBA" id="ARBA00022967"/>
    </source>
</evidence>
<keyword evidence="13 17" id="KW-0830">Ubiquinone</keyword>
<dbReference type="InterPro" id="IPR050175">
    <property type="entry name" value="Complex_I_Subunit_2"/>
</dbReference>
<evidence type="ECO:0000256" key="6">
    <source>
        <dbReference type="ARBA" id="ARBA00022660"/>
    </source>
</evidence>
<dbReference type="InterPro" id="IPR003917">
    <property type="entry name" value="NADH_UbQ_OxRdtase_chain2"/>
</dbReference>
<protein>
    <recommendedName>
        <fullName evidence="4 17">NADH-ubiquinone oxidoreductase chain 2</fullName>
        <ecNumber evidence="3 17">7.1.1.2</ecNumber>
    </recommendedName>
</protein>
<keyword evidence="12 17" id="KW-0520">NAD</keyword>
<accession>Q4KRG6</accession>
<evidence type="ECO:0000259" key="18">
    <source>
        <dbReference type="Pfam" id="PF00361"/>
    </source>
</evidence>
<evidence type="ECO:0000256" key="13">
    <source>
        <dbReference type="ARBA" id="ARBA00023075"/>
    </source>
</evidence>
<keyword evidence="8 17" id="KW-0999">Mitochondrion inner membrane</keyword>
<proteinExistence type="inferred from homology"/>
<feature type="transmembrane region" description="Helical" evidence="17">
    <location>
        <begin position="234"/>
        <end position="254"/>
    </location>
</feature>
<dbReference type="PANTHER" id="PTHR46552:SF1">
    <property type="entry name" value="NADH-UBIQUINONE OXIDOREDUCTASE CHAIN 2"/>
    <property type="match status" value="1"/>
</dbReference>
<dbReference type="AlphaFoldDB" id="Q4KRG6"/>
<feature type="transmembrane region" description="Helical" evidence="17">
    <location>
        <begin position="82"/>
        <end position="102"/>
    </location>
</feature>
<dbReference type="GO" id="GO:0006120">
    <property type="term" value="P:mitochondrial electron transport, NADH to ubiquinone"/>
    <property type="evidence" value="ECO:0007669"/>
    <property type="project" value="InterPro"/>
</dbReference>